<reference evidence="2 3" key="1">
    <citation type="journal article" date="2024" name="Genome Biol. Evol.">
        <title>Chromosome-level genome assembly of the viviparous eelpout Zoarces viviparus.</title>
        <authorList>
            <person name="Fuhrmann N."/>
            <person name="Brasseur M.V."/>
            <person name="Bakowski C.E."/>
            <person name="Podsiadlowski L."/>
            <person name="Prost S."/>
            <person name="Krehenwinkel H."/>
            <person name="Mayer C."/>
        </authorList>
    </citation>
    <scope>NUCLEOTIDE SEQUENCE [LARGE SCALE GENOMIC DNA]</scope>
    <source>
        <strain evidence="2">NO-MEL_2022_Ind0_liver</strain>
    </source>
</reference>
<name>A0AAW1FMU7_ZOAVI</name>
<gene>
    <name evidence="2" type="ORF">VZT92_007901</name>
</gene>
<accession>A0AAW1FMU7</accession>
<sequence>MGWCRSHTNPFGGWFNPGGDNEREAGSSPPPVSASQIIALVCAIILLKRTKRDQQVSASQHRVLTRGFGLTLCLTDDSQRWNSGSTSK</sequence>
<keyword evidence="3" id="KW-1185">Reference proteome</keyword>
<organism evidence="2 3">
    <name type="scientific">Zoarces viviparus</name>
    <name type="common">Viviparous eelpout</name>
    <name type="synonym">Blennius viviparus</name>
    <dbReference type="NCBI Taxonomy" id="48416"/>
    <lineage>
        <taxon>Eukaryota</taxon>
        <taxon>Metazoa</taxon>
        <taxon>Chordata</taxon>
        <taxon>Craniata</taxon>
        <taxon>Vertebrata</taxon>
        <taxon>Euteleostomi</taxon>
        <taxon>Actinopterygii</taxon>
        <taxon>Neopterygii</taxon>
        <taxon>Teleostei</taxon>
        <taxon>Neoteleostei</taxon>
        <taxon>Acanthomorphata</taxon>
        <taxon>Eupercaria</taxon>
        <taxon>Perciformes</taxon>
        <taxon>Cottioidei</taxon>
        <taxon>Zoarcales</taxon>
        <taxon>Zoarcidae</taxon>
        <taxon>Zoarcinae</taxon>
        <taxon>Zoarces</taxon>
    </lineage>
</organism>
<evidence type="ECO:0000313" key="3">
    <source>
        <dbReference type="Proteomes" id="UP001488805"/>
    </source>
</evidence>
<dbReference type="EMBL" id="JBCEZU010000056">
    <property type="protein sequence ID" value="KAK9535526.1"/>
    <property type="molecule type" value="Genomic_DNA"/>
</dbReference>
<evidence type="ECO:0000313" key="2">
    <source>
        <dbReference type="EMBL" id="KAK9535526.1"/>
    </source>
</evidence>
<proteinExistence type="predicted"/>
<protein>
    <submittedName>
        <fullName evidence="2">Uncharacterized protein</fullName>
    </submittedName>
</protein>
<evidence type="ECO:0000256" key="1">
    <source>
        <dbReference type="SAM" id="MobiDB-lite"/>
    </source>
</evidence>
<dbReference type="Proteomes" id="UP001488805">
    <property type="component" value="Unassembled WGS sequence"/>
</dbReference>
<dbReference type="AlphaFoldDB" id="A0AAW1FMU7"/>
<comment type="caution">
    <text evidence="2">The sequence shown here is derived from an EMBL/GenBank/DDBJ whole genome shotgun (WGS) entry which is preliminary data.</text>
</comment>
<feature type="region of interest" description="Disordered" evidence="1">
    <location>
        <begin position="1"/>
        <end position="32"/>
    </location>
</feature>